<dbReference type="Proteomes" id="UP000317257">
    <property type="component" value="Unassembled WGS sequence"/>
</dbReference>
<evidence type="ECO:0000313" key="2">
    <source>
        <dbReference type="Proteomes" id="UP000317257"/>
    </source>
</evidence>
<organism evidence="1 2">
    <name type="scientific">Metarhizium rileyi (strain RCEF 4871)</name>
    <name type="common">Nomuraea rileyi</name>
    <dbReference type="NCBI Taxonomy" id="1649241"/>
    <lineage>
        <taxon>Eukaryota</taxon>
        <taxon>Fungi</taxon>
        <taxon>Dikarya</taxon>
        <taxon>Ascomycota</taxon>
        <taxon>Pezizomycotina</taxon>
        <taxon>Sordariomycetes</taxon>
        <taxon>Hypocreomycetidae</taxon>
        <taxon>Hypocreales</taxon>
        <taxon>Clavicipitaceae</taxon>
        <taxon>Metarhizium</taxon>
    </lineage>
</organism>
<sequence length="151" mass="16269">MSFPYKCKCVLVTGALAEQMIDYGSGPPLQDHLGAAHKLPLAAANVHPPPRALPDTLDSRHLRLLGLRIVEVIPPPVPPFGMPLWDFVDEAWDGLVHGGGEEIAVGVARQMAVEIEAERKRAFERFAALLKSSGAGQAAVARLTKETKSED</sequence>
<dbReference type="EMBL" id="SBHS01000004">
    <property type="protein sequence ID" value="TWU76807.1"/>
    <property type="molecule type" value="Genomic_DNA"/>
</dbReference>
<comment type="caution">
    <text evidence="1">The sequence shown here is derived from an EMBL/GenBank/DDBJ whole genome shotgun (WGS) entry which is preliminary data.</text>
</comment>
<accession>A0A5C6GJI6</accession>
<reference evidence="2" key="1">
    <citation type="submission" date="2018-12" db="EMBL/GenBank/DDBJ databases">
        <title>The complete genome of Metarhizium rileyi, a key fungal pathogen of Lepidoptera.</title>
        <authorList>
            <person name="Binneck E."/>
            <person name="Lastra C.C.L."/>
            <person name="Sosa-Gomez D.R."/>
        </authorList>
    </citation>
    <scope>NUCLEOTIDE SEQUENCE [LARGE SCALE GENOMIC DNA]</scope>
    <source>
        <strain evidence="2">Cep018-CH2</strain>
    </source>
</reference>
<evidence type="ECO:0000313" key="1">
    <source>
        <dbReference type="EMBL" id="TWU76807.1"/>
    </source>
</evidence>
<gene>
    <name evidence="1" type="ORF">ED733_005572</name>
</gene>
<proteinExistence type="predicted"/>
<dbReference type="AlphaFoldDB" id="A0A5C6GJI6"/>
<name>A0A5C6GJI6_METRR</name>
<protein>
    <submittedName>
        <fullName evidence="1">Uncharacterized protein</fullName>
    </submittedName>
</protein>